<dbReference type="EMBL" id="QEKY01000008">
    <property type="protein sequence ID" value="PVZ09816.1"/>
    <property type="molecule type" value="Genomic_DNA"/>
</dbReference>
<dbReference type="GO" id="GO:0005524">
    <property type="term" value="F:ATP binding"/>
    <property type="evidence" value="ECO:0007669"/>
    <property type="project" value="UniProtKB-KW"/>
</dbReference>
<evidence type="ECO:0000313" key="5">
    <source>
        <dbReference type="EMBL" id="PVZ09816.1"/>
    </source>
</evidence>
<feature type="active site" evidence="1">
    <location>
        <position position="194"/>
    </location>
</feature>
<dbReference type="Gene3D" id="1.10.3290.10">
    <property type="entry name" value="Fido-like domain"/>
    <property type="match status" value="1"/>
</dbReference>
<dbReference type="Proteomes" id="UP000245462">
    <property type="component" value="Unassembled WGS sequence"/>
</dbReference>
<dbReference type="Pfam" id="PF02661">
    <property type="entry name" value="Fic"/>
    <property type="match status" value="1"/>
</dbReference>
<keyword evidence="6" id="KW-1185">Reference proteome</keyword>
<proteinExistence type="predicted"/>
<sequence>MEMDKIELFIPSFDSELSAHILELEHLRRLRIASTTHPLVFLQLKRLFHTLESVGSARIEGNNTTLAEYLEMQEDHETHTKKNENYIEIQNIEQALEYIEACGTDRPIDEMFLRELHAIVVKDLSTGTGGEGDRHAGSYRKINVQISGSKHTPPDALRVPEMMQGLLEFINKENKPQFDLIKMAQAHHRFVWIHPFGNGNGRTVRLFTYAMLIRAGFRVNIAGRIVNPTAIFCSNRDEYYRYLSEADKGTDEGMESWCTYVLSGLLEEIKKVDQLCDYEYLRTSILLPAIEDAKKNGRLSQETADVLTIVAKKQVIKSGDLKPIYPEATATTISRKVQAMIQEGLLAPEKEHGRSYILSFANRYMMPSITKMLSAQGFLPNTL</sequence>
<keyword evidence="2" id="KW-0067">ATP-binding</keyword>
<dbReference type="OrthoDB" id="9814400at2"/>
<feature type="domain" description="Fido" evidence="4">
    <location>
        <begin position="108"/>
        <end position="263"/>
    </location>
</feature>
<accession>A0A2U1FCC7</accession>
<dbReference type="PROSITE" id="PS51459">
    <property type="entry name" value="FIDO"/>
    <property type="match status" value="1"/>
</dbReference>
<dbReference type="InterPro" id="IPR036597">
    <property type="entry name" value="Fido-like_dom_sf"/>
</dbReference>
<keyword evidence="2" id="KW-0547">Nucleotide-binding</keyword>
<protein>
    <submittedName>
        <fullName evidence="5">Fic family protein</fullName>
    </submittedName>
</protein>
<evidence type="ECO:0000256" key="2">
    <source>
        <dbReference type="PIRSR" id="PIRSR640198-2"/>
    </source>
</evidence>
<dbReference type="AlphaFoldDB" id="A0A2U1FCC7"/>
<gene>
    <name evidence="5" type="ORF">C7382_1084</name>
</gene>
<evidence type="ECO:0000313" key="6">
    <source>
        <dbReference type="Proteomes" id="UP000245462"/>
    </source>
</evidence>
<feature type="site" description="Important for autoinhibition of adenylyltransferase activity" evidence="3">
    <location>
        <position position="60"/>
    </location>
</feature>
<reference evidence="5 6" key="1">
    <citation type="submission" date="2018-04" db="EMBL/GenBank/DDBJ databases">
        <title>Genomic Encyclopedia of Type Strains, Phase IV (KMG-IV): sequencing the most valuable type-strain genomes for metagenomic binning, comparative biology and taxonomic classification.</title>
        <authorList>
            <person name="Goeker M."/>
        </authorList>
    </citation>
    <scope>NUCLEOTIDE SEQUENCE [LARGE SCALE GENOMIC DNA]</scope>
    <source>
        <strain evidence="5 6">DSM 28520</strain>
    </source>
</reference>
<organism evidence="5 6">
    <name type="scientific">Porphyromonas loveana</name>
    <dbReference type="NCBI Taxonomy" id="1884669"/>
    <lineage>
        <taxon>Bacteria</taxon>
        <taxon>Pseudomonadati</taxon>
        <taxon>Bacteroidota</taxon>
        <taxon>Bacteroidia</taxon>
        <taxon>Bacteroidales</taxon>
        <taxon>Porphyromonadaceae</taxon>
        <taxon>Porphyromonas</taxon>
    </lineage>
</organism>
<name>A0A2U1FCC7_9PORP</name>
<dbReference type="InterPro" id="IPR040198">
    <property type="entry name" value="Fido_containing"/>
</dbReference>
<feature type="binding site" evidence="2">
    <location>
        <begin position="239"/>
        <end position="240"/>
    </location>
    <ligand>
        <name>ATP</name>
        <dbReference type="ChEBI" id="CHEBI:30616"/>
    </ligand>
</feature>
<evidence type="ECO:0000256" key="1">
    <source>
        <dbReference type="PIRSR" id="PIRSR640198-1"/>
    </source>
</evidence>
<evidence type="ECO:0000259" key="4">
    <source>
        <dbReference type="PROSITE" id="PS51459"/>
    </source>
</evidence>
<comment type="caution">
    <text evidence="5">The sequence shown here is derived from an EMBL/GenBank/DDBJ whole genome shotgun (WGS) entry which is preliminary data.</text>
</comment>
<dbReference type="PANTHER" id="PTHR13504:SF38">
    <property type="entry name" value="FIDO DOMAIN-CONTAINING PROTEIN"/>
    <property type="match status" value="1"/>
</dbReference>
<evidence type="ECO:0000256" key="3">
    <source>
        <dbReference type="PIRSR" id="PIRSR640198-3"/>
    </source>
</evidence>
<dbReference type="InterPro" id="IPR003812">
    <property type="entry name" value="Fido"/>
</dbReference>
<dbReference type="SUPFAM" id="SSF140931">
    <property type="entry name" value="Fic-like"/>
    <property type="match status" value="1"/>
</dbReference>
<dbReference type="PANTHER" id="PTHR13504">
    <property type="entry name" value="FIDO DOMAIN-CONTAINING PROTEIN DDB_G0283145"/>
    <property type="match status" value="1"/>
</dbReference>